<sequence>MTPLHAPVHDGQQCRTEDNIEKSQKSKGPAYAHPVNHGNNRCSRSRTEQTPRKVVRRRCSPGFPWVDVDDERIGRVIESNHADSEEKEQHAWHSHGRSEV</sequence>
<dbReference type="EMBL" id="JAESDN010000002">
    <property type="protein sequence ID" value="KAG7056209.1"/>
    <property type="molecule type" value="Genomic_DNA"/>
</dbReference>
<feature type="region of interest" description="Disordered" evidence="1">
    <location>
        <begin position="1"/>
        <end position="55"/>
    </location>
</feature>
<comment type="caution">
    <text evidence="2">The sequence shown here is derived from an EMBL/GenBank/DDBJ whole genome shotgun (WGS) entry which is preliminary data.</text>
</comment>
<proteinExistence type="predicted"/>
<organism evidence="2 3">
    <name type="scientific">Colletotrichum scovillei</name>
    <dbReference type="NCBI Taxonomy" id="1209932"/>
    <lineage>
        <taxon>Eukaryota</taxon>
        <taxon>Fungi</taxon>
        <taxon>Dikarya</taxon>
        <taxon>Ascomycota</taxon>
        <taxon>Pezizomycotina</taxon>
        <taxon>Sordariomycetes</taxon>
        <taxon>Hypocreomycetidae</taxon>
        <taxon>Glomerellales</taxon>
        <taxon>Glomerellaceae</taxon>
        <taxon>Colletotrichum</taxon>
        <taxon>Colletotrichum acutatum species complex</taxon>
    </lineage>
</organism>
<feature type="region of interest" description="Disordered" evidence="1">
    <location>
        <begin position="77"/>
        <end position="100"/>
    </location>
</feature>
<evidence type="ECO:0000313" key="2">
    <source>
        <dbReference type="EMBL" id="KAG7056209.1"/>
    </source>
</evidence>
<feature type="compositionally biased region" description="Basic and acidic residues" evidence="1">
    <location>
        <begin position="15"/>
        <end position="24"/>
    </location>
</feature>
<keyword evidence="3" id="KW-1185">Reference proteome</keyword>
<protein>
    <submittedName>
        <fullName evidence="2">Major facilitator superfamily transporter</fullName>
    </submittedName>
</protein>
<evidence type="ECO:0000313" key="3">
    <source>
        <dbReference type="Proteomes" id="UP000699042"/>
    </source>
</evidence>
<dbReference type="Proteomes" id="UP000699042">
    <property type="component" value="Unassembled WGS sequence"/>
</dbReference>
<name>A0A9P7RIN0_9PEZI</name>
<gene>
    <name evidence="2" type="ORF">JMJ77_008658</name>
</gene>
<reference evidence="2" key="1">
    <citation type="submission" date="2021-05" db="EMBL/GenBank/DDBJ databases">
        <title>Comparative genomics of three Colletotrichum scovillei strains and genetic complementation revealed genes involved fungal growth and virulence on chili pepper.</title>
        <authorList>
            <person name="Hsieh D.-K."/>
            <person name="Chuang S.-C."/>
            <person name="Chen C.-Y."/>
            <person name="Chao Y.-T."/>
            <person name="Lu M.-Y.J."/>
            <person name="Lee M.-H."/>
            <person name="Shih M.-C."/>
        </authorList>
    </citation>
    <scope>NUCLEOTIDE SEQUENCE</scope>
    <source>
        <strain evidence="2">Coll-153</strain>
    </source>
</reference>
<dbReference type="AlphaFoldDB" id="A0A9P7RIN0"/>
<evidence type="ECO:0000256" key="1">
    <source>
        <dbReference type="SAM" id="MobiDB-lite"/>
    </source>
</evidence>
<accession>A0A9P7RIN0</accession>